<dbReference type="NCBIfam" id="TIGR01509">
    <property type="entry name" value="HAD-SF-IA-v3"/>
    <property type="match status" value="1"/>
</dbReference>
<dbReference type="NCBIfam" id="TIGR01549">
    <property type="entry name" value="HAD-SF-IA-v1"/>
    <property type="match status" value="1"/>
</dbReference>
<gene>
    <name evidence="2" type="ORF">DSPE1174_LOCUS8489</name>
</gene>
<dbReference type="SFLD" id="SFLDS00003">
    <property type="entry name" value="Haloacid_Dehalogenase"/>
    <property type="match status" value="1"/>
</dbReference>
<dbReference type="InterPro" id="IPR050155">
    <property type="entry name" value="HAD-like_hydrolase_sf"/>
</dbReference>
<feature type="region of interest" description="Disordered" evidence="1">
    <location>
        <begin position="27"/>
        <end position="55"/>
    </location>
</feature>
<organism evidence="2">
    <name type="scientific">Octactis speculum</name>
    <dbReference type="NCBI Taxonomy" id="3111310"/>
    <lineage>
        <taxon>Eukaryota</taxon>
        <taxon>Sar</taxon>
        <taxon>Stramenopiles</taxon>
        <taxon>Ochrophyta</taxon>
        <taxon>Dictyochophyceae</taxon>
        <taxon>Dictyochales</taxon>
        <taxon>Dictyochaceae</taxon>
        <taxon>Octactis</taxon>
    </lineage>
</organism>
<dbReference type="Gene3D" id="3.40.50.1000">
    <property type="entry name" value="HAD superfamily/HAD-like"/>
    <property type="match status" value="1"/>
</dbReference>
<dbReference type="InterPro" id="IPR041492">
    <property type="entry name" value="HAD_2"/>
</dbReference>
<dbReference type="SFLD" id="SFLDG01129">
    <property type="entry name" value="C1.5:_HAD__Beta-PGM__Phosphata"/>
    <property type="match status" value="1"/>
</dbReference>
<evidence type="ECO:0000256" key="1">
    <source>
        <dbReference type="SAM" id="MobiDB-lite"/>
    </source>
</evidence>
<dbReference type="AlphaFoldDB" id="A0A7S2BLW6"/>
<sequence length="291" mass="30563">MSTFSKVRGGTAVLYIMAAHAFTSSPPRTGNVGPTYRRPKVGASGPLRAASSGDASVAGTGAQGVLFDIDGTLADSWRLGYEATKAVIGDDSLSQEEYHFGCRYTTPERLARHVGLEPGTETFATEGVRLGAQFDEMYIAQVSTDTAPLFDGMLPLLNAIGATEALRLGALTNAAVAYGEAVLRVNDLRPMFGTVHGADDVPRPKPFGDGLLLCAGELGLDASQCVYVGDAPSDGKAARAAGMRSIGVEWGSNVREVLEPEFDCVVATREELGEVLSQVLADTDFSGRLRG</sequence>
<dbReference type="GO" id="GO:0008967">
    <property type="term" value="F:phosphoglycolate phosphatase activity"/>
    <property type="evidence" value="ECO:0007669"/>
    <property type="project" value="TreeGrafter"/>
</dbReference>
<dbReference type="PANTHER" id="PTHR43434:SF1">
    <property type="entry name" value="PHOSPHOGLYCOLATE PHOSPHATASE"/>
    <property type="match status" value="1"/>
</dbReference>
<reference evidence="2" key="1">
    <citation type="submission" date="2021-01" db="EMBL/GenBank/DDBJ databases">
        <authorList>
            <person name="Corre E."/>
            <person name="Pelletier E."/>
            <person name="Niang G."/>
            <person name="Scheremetjew M."/>
            <person name="Finn R."/>
            <person name="Kale V."/>
            <person name="Holt S."/>
            <person name="Cochrane G."/>
            <person name="Meng A."/>
            <person name="Brown T."/>
            <person name="Cohen L."/>
        </authorList>
    </citation>
    <scope>NUCLEOTIDE SEQUENCE</scope>
    <source>
        <strain evidence="2">CCMP1381</strain>
    </source>
</reference>
<proteinExistence type="predicted"/>
<evidence type="ECO:0000313" key="2">
    <source>
        <dbReference type="EMBL" id="CAD9400551.1"/>
    </source>
</evidence>
<dbReference type="GO" id="GO:0006281">
    <property type="term" value="P:DNA repair"/>
    <property type="evidence" value="ECO:0007669"/>
    <property type="project" value="TreeGrafter"/>
</dbReference>
<dbReference type="InterPro" id="IPR036412">
    <property type="entry name" value="HAD-like_sf"/>
</dbReference>
<evidence type="ECO:0008006" key="3">
    <source>
        <dbReference type="Google" id="ProtNLM"/>
    </source>
</evidence>
<dbReference type="PANTHER" id="PTHR43434">
    <property type="entry name" value="PHOSPHOGLYCOLATE PHOSPHATASE"/>
    <property type="match status" value="1"/>
</dbReference>
<name>A0A7S2BLW6_9STRA</name>
<dbReference type="SUPFAM" id="SSF56784">
    <property type="entry name" value="HAD-like"/>
    <property type="match status" value="1"/>
</dbReference>
<dbReference type="EMBL" id="HBGS01016202">
    <property type="protein sequence ID" value="CAD9400551.1"/>
    <property type="molecule type" value="Transcribed_RNA"/>
</dbReference>
<dbReference type="InterPro" id="IPR023214">
    <property type="entry name" value="HAD_sf"/>
</dbReference>
<accession>A0A7S2BLW6</accession>
<dbReference type="Pfam" id="PF13419">
    <property type="entry name" value="HAD_2"/>
    <property type="match status" value="1"/>
</dbReference>
<dbReference type="InterPro" id="IPR006439">
    <property type="entry name" value="HAD-SF_hydro_IA"/>
</dbReference>
<protein>
    <recommendedName>
        <fullName evidence="3">Phosphoglycolate phosphatase</fullName>
    </recommendedName>
</protein>
<dbReference type="InterPro" id="IPR023198">
    <property type="entry name" value="PGP-like_dom2"/>
</dbReference>
<dbReference type="Gene3D" id="1.10.150.240">
    <property type="entry name" value="Putative phosphatase, domain 2"/>
    <property type="match status" value="1"/>
</dbReference>